<proteinExistence type="predicted"/>
<accession>A0A4R0NBJ0</accession>
<dbReference type="InterPro" id="IPR027417">
    <property type="entry name" value="P-loop_NTPase"/>
</dbReference>
<dbReference type="AlphaFoldDB" id="A0A4R0NBJ0"/>
<dbReference type="OrthoDB" id="9778168at2"/>
<evidence type="ECO:0000313" key="3">
    <source>
        <dbReference type="EMBL" id="TCC97671.1"/>
    </source>
</evidence>
<dbReference type="EMBL" id="SJSM01000003">
    <property type="protein sequence ID" value="TCC97671.1"/>
    <property type="molecule type" value="Genomic_DNA"/>
</dbReference>
<dbReference type="Proteomes" id="UP000291117">
    <property type="component" value="Unassembled WGS sequence"/>
</dbReference>
<feature type="domain" description="AAA" evidence="1">
    <location>
        <begin position="19"/>
        <end position="149"/>
    </location>
</feature>
<sequence>MNFYNRAIYPSLFDHLGKKQITVLTGMRRTGKTTLVKQLIAESSIAQKYYFDLERMDNRLLFSEPNYETIIYALTQQGANFGEKVLIAIDEIQLVPNLPSVLKYLYDTYDIKFIVTGSSAYYMKNMFSESLAGRKKLFDIYPLSFAELLSFNGVSVPEISLDKTEKFVRAEYERLKGYYETYINYGGFPEVVLAESVGDKKDMIQDIISSYINFDIALLSDIRNPANLYKLIRLLSVRIGTKLDVSKLTSLTGISRPTIENYLDLLEQNYLIRTIPVLSKSPDREITKAKKIYFLDNGIASISGEAGSGALFENAVFNQLHHKGAIAYYQLKSGKEIDFILDQNRCFEVKETADESDLKNAISLAENLDIKKCNVIGRHPVKLFDGYIWGGFIH</sequence>
<evidence type="ECO:0000259" key="2">
    <source>
        <dbReference type="Pfam" id="PF13635"/>
    </source>
</evidence>
<dbReference type="PANTHER" id="PTHR33295">
    <property type="entry name" value="ATPASE"/>
    <property type="match status" value="1"/>
</dbReference>
<keyword evidence="3" id="KW-0547">Nucleotide-binding</keyword>
<dbReference type="SUPFAM" id="SSF52540">
    <property type="entry name" value="P-loop containing nucleoside triphosphate hydrolases"/>
    <property type="match status" value="1"/>
</dbReference>
<protein>
    <submittedName>
        <fullName evidence="3">ATP-binding protein</fullName>
    </submittedName>
</protein>
<keyword evidence="3" id="KW-0067">ATP-binding</keyword>
<dbReference type="RefSeq" id="WP_131608031.1">
    <property type="nucleotide sequence ID" value="NZ_SJSM01000003.1"/>
</dbReference>
<reference evidence="3 4" key="1">
    <citation type="submission" date="2019-02" db="EMBL/GenBank/DDBJ databases">
        <title>Pedobacter sp. RP-3-8 sp. nov., isolated from Arctic soil.</title>
        <authorList>
            <person name="Dahal R.H."/>
        </authorList>
    </citation>
    <scope>NUCLEOTIDE SEQUENCE [LARGE SCALE GENOMIC DNA]</scope>
    <source>
        <strain evidence="3 4">RP-3-8</strain>
    </source>
</reference>
<feature type="domain" description="DUF4143" evidence="2">
    <location>
        <begin position="215"/>
        <end position="350"/>
    </location>
</feature>
<dbReference type="GO" id="GO:0005524">
    <property type="term" value="F:ATP binding"/>
    <property type="evidence" value="ECO:0007669"/>
    <property type="project" value="UniProtKB-KW"/>
</dbReference>
<dbReference type="Pfam" id="PF13173">
    <property type="entry name" value="AAA_14"/>
    <property type="match status" value="1"/>
</dbReference>
<evidence type="ECO:0000313" key="4">
    <source>
        <dbReference type="Proteomes" id="UP000291117"/>
    </source>
</evidence>
<dbReference type="InterPro" id="IPR041682">
    <property type="entry name" value="AAA_14"/>
</dbReference>
<keyword evidence="4" id="KW-1185">Reference proteome</keyword>
<organism evidence="3 4">
    <name type="scientific">Pedobacter hiemivivus</name>
    <dbReference type="NCBI Taxonomy" id="2530454"/>
    <lineage>
        <taxon>Bacteria</taxon>
        <taxon>Pseudomonadati</taxon>
        <taxon>Bacteroidota</taxon>
        <taxon>Sphingobacteriia</taxon>
        <taxon>Sphingobacteriales</taxon>
        <taxon>Sphingobacteriaceae</taxon>
        <taxon>Pedobacter</taxon>
    </lineage>
</organism>
<evidence type="ECO:0000259" key="1">
    <source>
        <dbReference type="Pfam" id="PF13173"/>
    </source>
</evidence>
<name>A0A4R0NBJ0_9SPHI</name>
<dbReference type="InterPro" id="IPR025420">
    <property type="entry name" value="DUF4143"/>
</dbReference>
<dbReference type="Pfam" id="PF13635">
    <property type="entry name" value="DUF4143"/>
    <property type="match status" value="1"/>
</dbReference>
<dbReference type="PANTHER" id="PTHR33295:SF18">
    <property type="entry name" value="AAA+ ATPASE DOMAIN-CONTAINING PROTEIN"/>
    <property type="match status" value="1"/>
</dbReference>
<dbReference type="Gene3D" id="3.40.50.300">
    <property type="entry name" value="P-loop containing nucleotide triphosphate hydrolases"/>
    <property type="match status" value="1"/>
</dbReference>
<gene>
    <name evidence="3" type="ORF">EZ444_07075</name>
</gene>
<comment type="caution">
    <text evidence="3">The sequence shown here is derived from an EMBL/GenBank/DDBJ whole genome shotgun (WGS) entry which is preliminary data.</text>
</comment>